<proteinExistence type="inferred from homology"/>
<dbReference type="GO" id="GO:0015074">
    <property type="term" value="P:DNA integration"/>
    <property type="evidence" value="ECO:0007669"/>
    <property type="project" value="UniProtKB-KW"/>
</dbReference>
<keyword evidence="5" id="KW-0238">DNA-binding</keyword>
<evidence type="ECO:0000256" key="8">
    <source>
        <dbReference type="ARBA" id="ARBA00023296"/>
    </source>
</evidence>
<dbReference type="CDD" id="cd00801">
    <property type="entry name" value="INT_P4_C"/>
    <property type="match status" value="1"/>
</dbReference>
<dbReference type="GO" id="GO:0003677">
    <property type="term" value="F:DNA binding"/>
    <property type="evidence" value="ECO:0007669"/>
    <property type="project" value="UniProtKB-KW"/>
</dbReference>
<accession>E7DYQ7</accession>
<reference evidence="11 12" key="1">
    <citation type="submission" date="2010-10" db="EMBL/GenBank/DDBJ databases">
        <authorList>
            <person name="Zhang Y."/>
            <person name="Laing C."/>
            <person name="Kropinski A."/>
            <person name="Gannon V."/>
        </authorList>
    </citation>
    <scope>NUCLEOTIDE SEQUENCE [LARGE SCALE GENOMIC DNA]</scope>
</reference>
<dbReference type="InterPro" id="IPR010998">
    <property type="entry name" value="Integrase_recombinase_N"/>
</dbReference>
<sequence>MFCSLANAYILSTEYIINLCTGYKALALSDTKLRGLYGKPYSGPAEITDGDGLSVRITPAGTITFQYRYRWNGKPVRLTVGRYPSTSLKDARVIVGEMRALYMKGVNPKNYFAPSDGELTLKECLDQWWDKYVTDLKPNTQTLYRSVVYNTMYTQFEGSPVASIPVSAWARFFDKQESLNKKKARVLLLQLRSVINWCISRQLIPSCELLKLSVKNIGKKPDVGSRVLTYTELAKIWLALENSKVVTSNKVLHQLLLLWGARLSELRLATASEFNMEDLVWTTPKEHSKMGNIIRRPVFTQVKPYIERLLNAGFDVLFPGQEIDKPIDRSSANLYMKKLREKIDIPEWRTHDFRRSLVTNLSGEGIMPHVTEKMLGHELGGVMAVYNKHDWLSEQKDAYELYADKIFWHAKQLG</sequence>
<keyword evidence="6" id="KW-0233">DNA recombination</keyword>
<evidence type="ECO:0000256" key="9">
    <source>
        <dbReference type="ARBA" id="ARBA00049605"/>
    </source>
</evidence>
<keyword evidence="7" id="KW-1179">Viral genome integration</keyword>
<keyword evidence="3" id="KW-0808">Transferase</keyword>
<dbReference type="InterPro" id="IPR013762">
    <property type="entry name" value="Integrase-like_cat_sf"/>
</dbReference>
<comment type="function">
    <text evidence="9">Integrase is necessary for integration of the phage into the host genome by site-specific recombination. In conjunction with excisionase, integrase is also necessary for excision of the prophage from the host genome.</text>
</comment>
<evidence type="ECO:0000256" key="3">
    <source>
        <dbReference type="ARBA" id="ARBA00022679"/>
    </source>
</evidence>
<evidence type="ECO:0000256" key="4">
    <source>
        <dbReference type="ARBA" id="ARBA00022908"/>
    </source>
</evidence>
<dbReference type="GO" id="GO:0044826">
    <property type="term" value="P:viral genome integration into host DNA"/>
    <property type="evidence" value="ECO:0007669"/>
    <property type="project" value="UniProtKB-KW"/>
</dbReference>
<dbReference type="SUPFAM" id="SSF56349">
    <property type="entry name" value="DNA breaking-rejoining enzymes"/>
    <property type="match status" value="1"/>
</dbReference>
<keyword evidence="4" id="KW-0229">DNA integration</keyword>
<dbReference type="GO" id="GO:0006310">
    <property type="term" value="P:DNA recombination"/>
    <property type="evidence" value="ECO:0007669"/>
    <property type="project" value="UniProtKB-KW"/>
</dbReference>
<dbReference type="PANTHER" id="PTHR30629">
    <property type="entry name" value="PROPHAGE INTEGRASE"/>
    <property type="match status" value="1"/>
</dbReference>
<dbReference type="InterPro" id="IPR050808">
    <property type="entry name" value="Phage_Integrase"/>
</dbReference>
<dbReference type="RefSeq" id="YP_009187316.1">
    <property type="nucleotide sequence ID" value="NC_028656.1"/>
</dbReference>
<dbReference type="GO" id="GO:0075713">
    <property type="term" value="P:establishment of integrated proviral latency"/>
    <property type="evidence" value="ECO:0007669"/>
    <property type="project" value="UniProtKB-KW"/>
</dbReference>
<dbReference type="Gene3D" id="1.10.443.10">
    <property type="entry name" value="Intergrase catalytic core"/>
    <property type="match status" value="1"/>
</dbReference>
<dbReference type="KEGG" id="vg:26516493"/>
<dbReference type="OrthoDB" id="2260at10239"/>
<dbReference type="GO" id="GO:0046718">
    <property type="term" value="P:symbiont entry into host cell"/>
    <property type="evidence" value="ECO:0007669"/>
    <property type="project" value="UniProtKB-KW"/>
</dbReference>
<dbReference type="InterPro" id="IPR011010">
    <property type="entry name" value="DNA_brk_join_enz"/>
</dbReference>
<dbReference type="EMBL" id="HQ424691">
    <property type="protein sequence ID" value="ADU03678.1"/>
    <property type="molecule type" value="Genomic_DNA"/>
</dbReference>
<evidence type="ECO:0000256" key="2">
    <source>
        <dbReference type="ARBA" id="ARBA00016082"/>
    </source>
</evidence>
<evidence type="ECO:0000259" key="10">
    <source>
        <dbReference type="PROSITE" id="PS51898"/>
    </source>
</evidence>
<evidence type="ECO:0000256" key="1">
    <source>
        <dbReference type="ARBA" id="ARBA00008857"/>
    </source>
</evidence>
<dbReference type="PROSITE" id="PS51898">
    <property type="entry name" value="TYR_RECOMBINASE"/>
    <property type="match status" value="1"/>
</dbReference>
<dbReference type="GeneID" id="26516493"/>
<evidence type="ECO:0000313" key="11">
    <source>
        <dbReference type="EMBL" id="ADU03678.1"/>
    </source>
</evidence>
<evidence type="ECO:0000256" key="6">
    <source>
        <dbReference type="ARBA" id="ARBA00023172"/>
    </source>
</evidence>
<dbReference type="Pfam" id="PF00589">
    <property type="entry name" value="Phage_integrase"/>
    <property type="match status" value="1"/>
</dbReference>
<dbReference type="PANTHER" id="PTHR30629:SF2">
    <property type="entry name" value="PROPHAGE INTEGRASE INTS-RELATED"/>
    <property type="match status" value="1"/>
</dbReference>
<dbReference type="InterPro" id="IPR038488">
    <property type="entry name" value="Integrase_DNA-bd_sf"/>
</dbReference>
<dbReference type="GO" id="GO:0016740">
    <property type="term" value="F:transferase activity"/>
    <property type="evidence" value="ECO:0007669"/>
    <property type="project" value="UniProtKB-KW"/>
</dbReference>
<dbReference type="InterPro" id="IPR002104">
    <property type="entry name" value="Integrase_catalytic"/>
</dbReference>
<dbReference type="Proteomes" id="UP000201847">
    <property type="component" value="Segment"/>
</dbReference>
<protein>
    <recommendedName>
        <fullName evidence="2">Integrase</fullName>
    </recommendedName>
</protein>
<feature type="domain" description="Tyr recombinase" evidence="10">
    <location>
        <begin position="223"/>
        <end position="400"/>
    </location>
</feature>
<evidence type="ECO:0000313" key="12">
    <source>
        <dbReference type="Proteomes" id="UP000201847"/>
    </source>
</evidence>
<evidence type="ECO:0000256" key="7">
    <source>
        <dbReference type="ARBA" id="ARBA00023195"/>
    </source>
</evidence>
<keyword evidence="8" id="KW-1160">Virus entry into host cell</keyword>
<comment type="similarity">
    <text evidence="1">Belongs to the 'phage' integrase family.</text>
</comment>
<dbReference type="Gene3D" id="1.10.150.130">
    <property type="match status" value="1"/>
</dbReference>
<name>E7DYQ7_9CAUD</name>
<evidence type="ECO:0000256" key="5">
    <source>
        <dbReference type="ARBA" id="ARBA00023125"/>
    </source>
</evidence>
<dbReference type="Pfam" id="PF13356">
    <property type="entry name" value="Arm-DNA-bind_3"/>
    <property type="match status" value="1"/>
</dbReference>
<dbReference type="InterPro" id="IPR025166">
    <property type="entry name" value="Integrase_DNA_bind_dom"/>
</dbReference>
<organism evidence="11 12">
    <name type="scientific">Enterobacteria phage VT2phi_272</name>
    <dbReference type="NCBI Taxonomy" id="936054"/>
    <lineage>
        <taxon>Viruses</taxon>
        <taxon>Duplodnaviria</taxon>
        <taxon>Heunggongvirae</taxon>
        <taxon>Uroviricota</taxon>
        <taxon>Caudoviricetes</taxon>
        <taxon>Sepvirinae</taxon>
        <taxon>Oslovirus</taxon>
        <taxon>Oslovirus PA2</taxon>
    </lineage>
</organism>
<dbReference type="Gene3D" id="3.30.160.390">
    <property type="entry name" value="Integrase, DNA-binding domain"/>
    <property type="match status" value="1"/>
</dbReference>